<dbReference type="GO" id="GO:0051539">
    <property type="term" value="F:4 iron, 4 sulfur cluster binding"/>
    <property type="evidence" value="ECO:0007669"/>
    <property type="project" value="UniProtKB-KW"/>
</dbReference>
<gene>
    <name evidence="13" type="ORF">EDD77_10452</name>
</gene>
<dbReference type="InterPro" id="IPR036895">
    <property type="entry name" value="Uracil-DNA_glycosylase-like_sf"/>
</dbReference>
<dbReference type="GeneID" id="97381744"/>
<dbReference type="SUPFAM" id="SSF52141">
    <property type="entry name" value="Uracil-DNA glycosylase-like"/>
    <property type="match status" value="1"/>
</dbReference>
<dbReference type="STRING" id="1650663.GCA_001486665_02727"/>
<protein>
    <recommendedName>
        <fullName evidence="4">Type-4 uracil-DNA glycosylase</fullName>
        <ecNumber evidence="3">3.2.2.27</ecNumber>
    </recommendedName>
</protein>
<evidence type="ECO:0000313" key="13">
    <source>
        <dbReference type="EMBL" id="TCL60176.1"/>
    </source>
</evidence>
<evidence type="ECO:0000256" key="11">
    <source>
        <dbReference type="ARBA" id="ARBA00023204"/>
    </source>
</evidence>
<evidence type="ECO:0000259" key="12">
    <source>
        <dbReference type="SMART" id="SM00986"/>
    </source>
</evidence>
<keyword evidence="10" id="KW-0411">Iron-sulfur</keyword>
<evidence type="ECO:0000256" key="2">
    <source>
        <dbReference type="ARBA" id="ARBA00006521"/>
    </source>
</evidence>
<evidence type="ECO:0000256" key="7">
    <source>
        <dbReference type="ARBA" id="ARBA00022763"/>
    </source>
</evidence>
<accession>A0A4R1R3Y1</accession>
<dbReference type="InterPro" id="IPR051536">
    <property type="entry name" value="UDG_Type-4/5"/>
</dbReference>
<dbReference type="CDD" id="cd10030">
    <property type="entry name" value="UDG-F4_TTUDGA_SPO1dp_like"/>
    <property type="match status" value="1"/>
</dbReference>
<dbReference type="Proteomes" id="UP000295184">
    <property type="component" value="Unassembled WGS sequence"/>
</dbReference>
<dbReference type="Pfam" id="PF03167">
    <property type="entry name" value="UDG"/>
    <property type="match status" value="1"/>
</dbReference>
<keyword evidence="6" id="KW-0479">Metal-binding</keyword>
<reference evidence="13 14" key="1">
    <citation type="submission" date="2019-03" db="EMBL/GenBank/DDBJ databases">
        <title>Genomic Encyclopedia of Type Strains, Phase IV (KMG-IV): sequencing the most valuable type-strain genomes for metagenomic binning, comparative biology and taxonomic classification.</title>
        <authorList>
            <person name="Goeker M."/>
        </authorList>
    </citation>
    <scope>NUCLEOTIDE SEQUENCE [LARGE SCALE GENOMIC DNA]</scope>
    <source>
        <strain evidence="13 14">DSM 100451</strain>
    </source>
</reference>
<evidence type="ECO:0000256" key="9">
    <source>
        <dbReference type="ARBA" id="ARBA00023004"/>
    </source>
</evidence>
<sequence>MDFESLKQECLACRKCGLCETRHNVVFGMGSPTAEVMFIGEGPGQNEDEQGLPFVGRSGKLLDQYLEAVDLSREKNVFIANIVKCRPPQNRDPLPEEWDACLPWLREQFRLIRPKIVVCLGRIAAQRLIRPDFSVTKEHGQFIEKNGVLFMATLHPAALLRNPKQKPMAFGDFVALREMIGKVCDHTY</sequence>
<evidence type="ECO:0000256" key="4">
    <source>
        <dbReference type="ARBA" id="ARBA00019403"/>
    </source>
</evidence>
<dbReference type="OrthoDB" id="5290748at2"/>
<dbReference type="InterPro" id="IPR005122">
    <property type="entry name" value="Uracil-DNA_glycosylase-like"/>
</dbReference>
<keyword evidence="9" id="KW-0408">Iron</keyword>
<dbReference type="Gene3D" id="3.40.470.10">
    <property type="entry name" value="Uracil-DNA glycosylase-like domain"/>
    <property type="match status" value="1"/>
</dbReference>
<keyword evidence="11" id="KW-0234">DNA repair</keyword>
<evidence type="ECO:0000256" key="8">
    <source>
        <dbReference type="ARBA" id="ARBA00022801"/>
    </source>
</evidence>
<comment type="catalytic activity">
    <reaction evidence="1">
        <text>Hydrolyzes single-stranded DNA or mismatched double-stranded DNA and polynucleotides, releasing free uracil.</text>
        <dbReference type="EC" id="3.2.2.27"/>
    </reaction>
</comment>
<dbReference type="EMBL" id="SLUM01000004">
    <property type="protein sequence ID" value="TCL60176.1"/>
    <property type="molecule type" value="Genomic_DNA"/>
</dbReference>
<dbReference type="NCBIfam" id="TIGR00758">
    <property type="entry name" value="UDG_fam4"/>
    <property type="match status" value="1"/>
</dbReference>
<evidence type="ECO:0000256" key="5">
    <source>
        <dbReference type="ARBA" id="ARBA00022485"/>
    </source>
</evidence>
<dbReference type="GO" id="GO:0004844">
    <property type="term" value="F:uracil DNA N-glycosylase activity"/>
    <property type="evidence" value="ECO:0007669"/>
    <property type="project" value="UniProtKB-EC"/>
</dbReference>
<dbReference type="GO" id="GO:0046872">
    <property type="term" value="F:metal ion binding"/>
    <property type="evidence" value="ECO:0007669"/>
    <property type="project" value="UniProtKB-KW"/>
</dbReference>
<comment type="caution">
    <text evidence="13">The sequence shown here is derived from an EMBL/GenBank/DDBJ whole genome shotgun (WGS) entry which is preliminary data.</text>
</comment>
<keyword evidence="5" id="KW-0004">4Fe-4S</keyword>
<comment type="similarity">
    <text evidence="2">Belongs to the uracil-DNA glycosylase (UDG) superfamily. Type 4 (UDGa) family.</text>
</comment>
<proteinExistence type="inferred from homology"/>
<dbReference type="PANTHER" id="PTHR33693:SF1">
    <property type="entry name" value="TYPE-4 URACIL-DNA GLYCOSYLASE"/>
    <property type="match status" value="1"/>
</dbReference>
<keyword evidence="7" id="KW-0227">DNA damage</keyword>
<dbReference type="SMART" id="SM00986">
    <property type="entry name" value="UDG"/>
    <property type="match status" value="1"/>
</dbReference>
<feature type="domain" description="Uracil-DNA glycosylase-like" evidence="12">
    <location>
        <begin position="27"/>
        <end position="174"/>
    </location>
</feature>
<dbReference type="InterPro" id="IPR005273">
    <property type="entry name" value="Ura-DNA_glyco_family4"/>
</dbReference>
<organism evidence="13 14">
    <name type="scientific">Allofournierella massiliensis</name>
    <dbReference type="NCBI Taxonomy" id="1650663"/>
    <lineage>
        <taxon>Bacteria</taxon>
        <taxon>Bacillati</taxon>
        <taxon>Bacillota</taxon>
        <taxon>Clostridia</taxon>
        <taxon>Eubacteriales</taxon>
        <taxon>Oscillospiraceae</taxon>
        <taxon>Allofournierella</taxon>
    </lineage>
</organism>
<dbReference type="AlphaFoldDB" id="A0A4R1R3Y1"/>
<dbReference type="GO" id="GO:0006281">
    <property type="term" value="P:DNA repair"/>
    <property type="evidence" value="ECO:0007669"/>
    <property type="project" value="UniProtKB-KW"/>
</dbReference>
<keyword evidence="8" id="KW-0378">Hydrolase</keyword>
<evidence type="ECO:0000256" key="10">
    <source>
        <dbReference type="ARBA" id="ARBA00023014"/>
    </source>
</evidence>
<dbReference type="RefSeq" id="WP_058965815.1">
    <property type="nucleotide sequence ID" value="NZ_CABKVM010000018.1"/>
</dbReference>
<dbReference type="SMART" id="SM00987">
    <property type="entry name" value="UreE_C"/>
    <property type="match status" value="1"/>
</dbReference>
<evidence type="ECO:0000256" key="1">
    <source>
        <dbReference type="ARBA" id="ARBA00001400"/>
    </source>
</evidence>
<evidence type="ECO:0000256" key="6">
    <source>
        <dbReference type="ARBA" id="ARBA00022723"/>
    </source>
</evidence>
<dbReference type="EC" id="3.2.2.27" evidence="3"/>
<evidence type="ECO:0000313" key="14">
    <source>
        <dbReference type="Proteomes" id="UP000295184"/>
    </source>
</evidence>
<evidence type="ECO:0000256" key="3">
    <source>
        <dbReference type="ARBA" id="ARBA00012030"/>
    </source>
</evidence>
<name>A0A4R1R3Y1_9FIRM</name>
<dbReference type="PANTHER" id="PTHR33693">
    <property type="entry name" value="TYPE-5 URACIL-DNA GLYCOSYLASE"/>
    <property type="match status" value="1"/>
</dbReference>